<dbReference type="PANTHER" id="PTHR30532:SF25">
    <property type="entry name" value="IRON(III) DICITRATE-BINDING PERIPLASMIC PROTEIN"/>
    <property type="match status" value="1"/>
</dbReference>
<evidence type="ECO:0000313" key="6">
    <source>
        <dbReference type="EMBL" id="UQF79995.1"/>
    </source>
</evidence>
<evidence type="ECO:0000259" key="5">
    <source>
        <dbReference type="PROSITE" id="PS50983"/>
    </source>
</evidence>
<dbReference type="GO" id="GO:0030288">
    <property type="term" value="C:outer membrane-bounded periplasmic space"/>
    <property type="evidence" value="ECO:0007669"/>
    <property type="project" value="TreeGrafter"/>
</dbReference>
<evidence type="ECO:0000256" key="4">
    <source>
        <dbReference type="ARBA" id="ARBA00022729"/>
    </source>
</evidence>
<dbReference type="GO" id="GO:1901678">
    <property type="term" value="P:iron coordination entity transport"/>
    <property type="evidence" value="ECO:0007669"/>
    <property type="project" value="UniProtKB-ARBA"/>
</dbReference>
<dbReference type="PROSITE" id="PS51318">
    <property type="entry name" value="TAT"/>
    <property type="match status" value="1"/>
</dbReference>
<dbReference type="CDD" id="cd01146">
    <property type="entry name" value="FhuD"/>
    <property type="match status" value="1"/>
</dbReference>
<keyword evidence="4" id="KW-0732">Signal</keyword>
<evidence type="ECO:0000256" key="1">
    <source>
        <dbReference type="ARBA" id="ARBA00004196"/>
    </source>
</evidence>
<dbReference type="SUPFAM" id="SSF53807">
    <property type="entry name" value="Helical backbone' metal receptor"/>
    <property type="match status" value="1"/>
</dbReference>
<dbReference type="PROSITE" id="PS51257">
    <property type="entry name" value="PROKAR_LIPOPROTEIN"/>
    <property type="match status" value="1"/>
</dbReference>
<dbReference type="InterPro" id="IPR051313">
    <property type="entry name" value="Bact_iron-sidero_bind"/>
</dbReference>
<dbReference type="Pfam" id="PF01497">
    <property type="entry name" value="Peripla_BP_2"/>
    <property type="match status" value="1"/>
</dbReference>
<feature type="domain" description="Fe/B12 periplasmic-binding" evidence="5">
    <location>
        <begin position="59"/>
        <end position="336"/>
    </location>
</feature>
<dbReference type="PANTHER" id="PTHR30532">
    <property type="entry name" value="IRON III DICITRATE-BINDING PERIPLASMIC PROTEIN"/>
    <property type="match status" value="1"/>
</dbReference>
<evidence type="ECO:0000256" key="3">
    <source>
        <dbReference type="ARBA" id="ARBA00022448"/>
    </source>
</evidence>
<dbReference type="Proteomes" id="UP000830236">
    <property type="component" value="Chromosome"/>
</dbReference>
<proteinExistence type="inferred from homology"/>
<dbReference type="AlphaFoldDB" id="A0A2N6V5C3"/>
<organism evidence="6 7">
    <name type="scientific">Actinomyces graevenitzii</name>
    <dbReference type="NCBI Taxonomy" id="55565"/>
    <lineage>
        <taxon>Bacteria</taxon>
        <taxon>Bacillati</taxon>
        <taxon>Actinomycetota</taxon>
        <taxon>Actinomycetes</taxon>
        <taxon>Actinomycetales</taxon>
        <taxon>Actinomycetaceae</taxon>
        <taxon>Actinomyces</taxon>
    </lineage>
</organism>
<name>A0A2N6V5C3_9ACTO</name>
<protein>
    <submittedName>
        <fullName evidence="6">Iron-siderophore ABC transporter substrate-binding protein</fullName>
    </submittedName>
</protein>
<dbReference type="InterPro" id="IPR006311">
    <property type="entry name" value="TAT_signal"/>
</dbReference>
<accession>A0A2N6V5C3</accession>
<gene>
    <name evidence="6" type="ORF">M3I41_01585</name>
</gene>
<dbReference type="Gene3D" id="3.40.50.1980">
    <property type="entry name" value="Nitrogenase molybdenum iron protein domain"/>
    <property type="match status" value="2"/>
</dbReference>
<evidence type="ECO:0000313" key="7">
    <source>
        <dbReference type="Proteomes" id="UP000830236"/>
    </source>
</evidence>
<dbReference type="KEGG" id="agh:M3I41_01585"/>
<sequence length="336" mass="34816">MKELSRRAILTAVGLGGAAALSGCGLANSSRPAATATATSRSVKNVDGSAVNVPTNPKRVVTLSEPTTDAILALGLKPIGVVAGRGQKTVPNYLSEKAKNIPIMGSIGQPNFEAIGAQKPDLILVDGTGLKNNAKALATLRAIAPTVYTGDAGGDWRSNFTNIANALNQEQKGKQVLAAYDKRVKEMASALAPKYSGKTFSIIRWQGTAAALILKELPAGVALNDLGLKRPASQDRKGHGHSEPVSLENISQIDADYMFFGFLAGSSVSNPKAGGSADTSAATKALQQAAQVPGFAELGAYKAGHVYPVDGSVWTSTGSAILMNSILDDVKRYLLS</sequence>
<dbReference type="PROSITE" id="PS50983">
    <property type="entry name" value="FE_B12_PBP"/>
    <property type="match status" value="1"/>
</dbReference>
<comment type="similarity">
    <text evidence="2">Belongs to the bacterial solute-binding protein 8 family.</text>
</comment>
<dbReference type="InterPro" id="IPR002491">
    <property type="entry name" value="ABC_transptr_periplasmic_BD"/>
</dbReference>
<reference evidence="6" key="1">
    <citation type="submission" date="2022-05" db="EMBL/GenBank/DDBJ databases">
        <title>Using nanopore sequencing to obtain complete genomes from saliva samples.</title>
        <authorList>
            <person name="Baker J.L."/>
        </authorList>
    </citation>
    <scope>NUCLEOTIDE SEQUENCE</scope>
    <source>
        <strain evidence="6">JCVI-JB-Ag32</strain>
    </source>
</reference>
<keyword evidence="3" id="KW-0813">Transport</keyword>
<comment type="subcellular location">
    <subcellularLocation>
        <location evidence="1">Cell envelope</location>
    </subcellularLocation>
</comment>
<evidence type="ECO:0000256" key="2">
    <source>
        <dbReference type="ARBA" id="ARBA00008814"/>
    </source>
</evidence>
<dbReference type="EMBL" id="CP097095">
    <property type="protein sequence ID" value="UQF79995.1"/>
    <property type="molecule type" value="Genomic_DNA"/>
</dbReference>
<dbReference type="RefSeq" id="WP_102240058.1">
    <property type="nucleotide sequence ID" value="NZ_PNHV01000001.1"/>
</dbReference>